<evidence type="ECO:0000256" key="3">
    <source>
        <dbReference type="ARBA" id="ARBA00022840"/>
    </source>
</evidence>
<dbReference type="Gene3D" id="1.10.510.10">
    <property type="entry name" value="Transferase(Phosphotransferase) domain 1"/>
    <property type="match status" value="1"/>
</dbReference>
<feature type="repeat" description="ANK" evidence="4">
    <location>
        <begin position="729"/>
        <end position="761"/>
    </location>
</feature>
<comment type="caution">
    <text evidence="7">The sequence shown here is derived from an EMBL/GenBank/DDBJ whole genome shotgun (WGS) entry which is preliminary data.</text>
</comment>
<feature type="region of interest" description="Disordered" evidence="5">
    <location>
        <begin position="1223"/>
        <end position="1254"/>
    </location>
</feature>
<dbReference type="PROSITE" id="PS50088">
    <property type="entry name" value="ANK_REPEAT"/>
    <property type="match status" value="3"/>
</dbReference>
<evidence type="ECO:0000256" key="1">
    <source>
        <dbReference type="ARBA" id="ARBA00022737"/>
    </source>
</evidence>
<evidence type="ECO:0000256" key="5">
    <source>
        <dbReference type="SAM" id="MobiDB-lite"/>
    </source>
</evidence>
<keyword evidence="8" id="KW-1185">Reference proteome</keyword>
<dbReference type="InterPro" id="IPR036770">
    <property type="entry name" value="Ankyrin_rpt-contain_sf"/>
</dbReference>
<dbReference type="Gene3D" id="3.40.50.300">
    <property type="entry name" value="P-loop containing nucleotide triphosphate hydrolases"/>
    <property type="match status" value="1"/>
</dbReference>
<dbReference type="FunFam" id="1.10.510.10:FF:000571">
    <property type="entry name" value="Maternal embryonic leucine zipper kinase"/>
    <property type="match status" value="1"/>
</dbReference>
<feature type="repeat" description="ANK" evidence="4">
    <location>
        <begin position="762"/>
        <end position="794"/>
    </location>
</feature>
<dbReference type="InterPro" id="IPR056884">
    <property type="entry name" value="NPHP3-like_N"/>
</dbReference>
<keyword evidence="1" id="KW-0677">Repeat</keyword>
<dbReference type="InterPro" id="IPR002110">
    <property type="entry name" value="Ankyrin_rpt"/>
</dbReference>
<evidence type="ECO:0000313" key="8">
    <source>
        <dbReference type="Proteomes" id="UP001301958"/>
    </source>
</evidence>
<dbReference type="PANTHER" id="PTHR10039">
    <property type="entry name" value="AMELOGENIN"/>
    <property type="match status" value="1"/>
</dbReference>
<dbReference type="GO" id="GO:0005524">
    <property type="term" value="F:ATP binding"/>
    <property type="evidence" value="ECO:0007669"/>
    <property type="project" value="UniProtKB-KW"/>
</dbReference>
<proteinExistence type="predicted"/>
<reference evidence="7" key="1">
    <citation type="journal article" date="2023" name="Mol. Phylogenet. Evol.">
        <title>Genome-scale phylogeny and comparative genomics of the fungal order Sordariales.</title>
        <authorList>
            <person name="Hensen N."/>
            <person name="Bonometti L."/>
            <person name="Westerberg I."/>
            <person name="Brannstrom I.O."/>
            <person name="Guillou S."/>
            <person name="Cros-Aarteil S."/>
            <person name="Calhoun S."/>
            <person name="Haridas S."/>
            <person name="Kuo A."/>
            <person name="Mondo S."/>
            <person name="Pangilinan J."/>
            <person name="Riley R."/>
            <person name="LaButti K."/>
            <person name="Andreopoulos B."/>
            <person name="Lipzen A."/>
            <person name="Chen C."/>
            <person name="Yan M."/>
            <person name="Daum C."/>
            <person name="Ng V."/>
            <person name="Clum A."/>
            <person name="Steindorff A."/>
            <person name="Ohm R.A."/>
            <person name="Martin F."/>
            <person name="Silar P."/>
            <person name="Natvig D.O."/>
            <person name="Lalanne C."/>
            <person name="Gautier V."/>
            <person name="Ament-Velasquez S.L."/>
            <person name="Kruys A."/>
            <person name="Hutchinson M.I."/>
            <person name="Powell A.J."/>
            <person name="Barry K."/>
            <person name="Miller A.N."/>
            <person name="Grigoriev I.V."/>
            <person name="Debuchy R."/>
            <person name="Gladieux P."/>
            <person name="Hiltunen Thoren M."/>
            <person name="Johannesson H."/>
        </authorList>
    </citation>
    <scope>NUCLEOTIDE SEQUENCE</scope>
    <source>
        <strain evidence="7">CBS 990.96</strain>
    </source>
</reference>
<dbReference type="GO" id="GO:0004672">
    <property type="term" value="F:protein kinase activity"/>
    <property type="evidence" value="ECO:0007669"/>
    <property type="project" value="InterPro"/>
</dbReference>
<dbReference type="InterPro" id="IPR054471">
    <property type="entry name" value="GPIID_WHD"/>
</dbReference>
<protein>
    <recommendedName>
        <fullName evidence="6">Protein kinase domain-containing protein</fullName>
    </recommendedName>
</protein>
<accession>A0AAN7GPZ6</accession>
<dbReference type="SUPFAM" id="SSF56112">
    <property type="entry name" value="Protein kinase-like (PK-like)"/>
    <property type="match status" value="1"/>
</dbReference>
<dbReference type="CDD" id="cd05117">
    <property type="entry name" value="STKc_CAMK"/>
    <property type="match status" value="1"/>
</dbReference>
<dbReference type="Pfam" id="PF24883">
    <property type="entry name" value="NPHP3_N"/>
    <property type="match status" value="1"/>
</dbReference>
<evidence type="ECO:0000256" key="4">
    <source>
        <dbReference type="PROSITE-ProRule" id="PRU00023"/>
    </source>
</evidence>
<gene>
    <name evidence="7" type="ORF">QBC38DRAFT_24376</name>
</gene>
<keyword evidence="2" id="KW-0547">Nucleotide-binding</keyword>
<dbReference type="SMART" id="SM00248">
    <property type="entry name" value="ANK"/>
    <property type="match status" value="4"/>
</dbReference>
<feature type="repeat" description="ANK" evidence="4">
    <location>
        <begin position="696"/>
        <end position="728"/>
    </location>
</feature>
<dbReference type="SUPFAM" id="SSF52540">
    <property type="entry name" value="P-loop containing nucleoside triphosphate hydrolases"/>
    <property type="match status" value="1"/>
</dbReference>
<dbReference type="Pfam" id="PF00069">
    <property type="entry name" value="Pkinase"/>
    <property type="match status" value="1"/>
</dbReference>
<dbReference type="Pfam" id="PF22939">
    <property type="entry name" value="WHD_GPIID"/>
    <property type="match status" value="1"/>
</dbReference>
<dbReference type="Proteomes" id="UP001301958">
    <property type="component" value="Unassembled WGS sequence"/>
</dbReference>
<dbReference type="SUPFAM" id="SSF48403">
    <property type="entry name" value="Ankyrin repeat"/>
    <property type="match status" value="1"/>
</dbReference>
<dbReference type="InterPro" id="IPR011009">
    <property type="entry name" value="Kinase-like_dom_sf"/>
</dbReference>
<evidence type="ECO:0000256" key="2">
    <source>
        <dbReference type="ARBA" id="ARBA00022741"/>
    </source>
</evidence>
<keyword evidence="3" id="KW-0067">ATP-binding</keyword>
<organism evidence="7 8">
    <name type="scientific">Podospora fimiseda</name>
    <dbReference type="NCBI Taxonomy" id="252190"/>
    <lineage>
        <taxon>Eukaryota</taxon>
        <taxon>Fungi</taxon>
        <taxon>Dikarya</taxon>
        <taxon>Ascomycota</taxon>
        <taxon>Pezizomycotina</taxon>
        <taxon>Sordariomycetes</taxon>
        <taxon>Sordariomycetidae</taxon>
        <taxon>Sordariales</taxon>
        <taxon>Podosporaceae</taxon>
        <taxon>Podospora</taxon>
    </lineage>
</organism>
<dbReference type="Gene3D" id="1.25.40.20">
    <property type="entry name" value="Ankyrin repeat-containing domain"/>
    <property type="match status" value="1"/>
</dbReference>
<evidence type="ECO:0000259" key="6">
    <source>
        <dbReference type="PROSITE" id="PS50011"/>
    </source>
</evidence>
<feature type="compositionally biased region" description="Polar residues" evidence="5">
    <location>
        <begin position="1245"/>
        <end position="1254"/>
    </location>
</feature>
<feature type="domain" description="Protein kinase" evidence="6">
    <location>
        <begin position="915"/>
        <end position="1189"/>
    </location>
</feature>
<dbReference type="Pfam" id="PF12796">
    <property type="entry name" value="Ank_2"/>
    <property type="match status" value="1"/>
</dbReference>
<reference evidence="7" key="2">
    <citation type="submission" date="2023-05" db="EMBL/GenBank/DDBJ databases">
        <authorList>
            <consortium name="Lawrence Berkeley National Laboratory"/>
            <person name="Steindorff A."/>
            <person name="Hensen N."/>
            <person name="Bonometti L."/>
            <person name="Westerberg I."/>
            <person name="Brannstrom I.O."/>
            <person name="Guillou S."/>
            <person name="Cros-Aarteil S."/>
            <person name="Calhoun S."/>
            <person name="Haridas S."/>
            <person name="Kuo A."/>
            <person name="Mondo S."/>
            <person name="Pangilinan J."/>
            <person name="Riley R."/>
            <person name="Labutti K."/>
            <person name="Andreopoulos B."/>
            <person name="Lipzen A."/>
            <person name="Chen C."/>
            <person name="Yanf M."/>
            <person name="Daum C."/>
            <person name="Ng V."/>
            <person name="Clum A."/>
            <person name="Ohm R."/>
            <person name="Martin F."/>
            <person name="Silar P."/>
            <person name="Natvig D."/>
            <person name="Lalanne C."/>
            <person name="Gautier V."/>
            <person name="Ament-Velasquez S.L."/>
            <person name="Kruys A."/>
            <person name="Hutchinson M.I."/>
            <person name="Powell A.J."/>
            <person name="Barry K."/>
            <person name="Miller A.N."/>
            <person name="Grigoriev I.V."/>
            <person name="Debuchy R."/>
            <person name="Gladieux P."/>
            <person name="Thoren M.H."/>
            <person name="Johannesson H."/>
        </authorList>
    </citation>
    <scope>NUCLEOTIDE SEQUENCE</scope>
    <source>
        <strain evidence="7">CBS 990.96</strain>
    </source>
</reference>
<keyword evidence="4" id="KW-0040">ANK repeat</keyword>
<dbReference type="AlphaFoldDB" id="A0AAN7GPZ6"/>
<name>A0AAN7GPZ6_9PEZI</name>
<dbReference type="InterPro" id="IPR000719">
    <property type="entry name" value="Prot_kinase_dom"/>
</dbReference>
<dbReference type="PROSITE" id="PS50297">
    <property type="entry name" value="ANK_REP_REGION"/>
    <property type="match status" value="3"/>
</dbReference>
<sequence length="1254" mass="139215">MDPLGFASSLIAILQIAAKVTQFIKDAKQGATERTKLRDEMRNVVCLLEMIKDRVDDWDASDDDALRPASIKSLAAPDGPLSMFKATLEEIAAKLAPQDTLRRLARPVVWPFDKKEIDELLRRLERLKAYFNLVLQNDLVALAKTSNTLLCEIGKQVETLDTARRDDDAEKILTWISPISFRVKQADVFEGVEPGTGQWLLQHDTFLKWLEGEVDLLWCPGIPGAGKTKLASLIIDHLEQTVPSNGTRTFAYIYCEYQQRNSQTPLVLVSSLLEQVLRRGNFSPLPQELNTLYKLCTKHDTRPTLAQLTKLFRAVCSSYTTIHVVLDALDECADSDDSAPAFVAAVRALGPNIRLLCTSRFFTAFEGYFQDAQTLEITAHSDDIRTFLESRLQLEGSNRSRIAKHVRADPALKEEIIKAIVEESRGMFLLVALHFESLSRKISRKDVRSSLNTLPKTLDSTYDQAMERIRSQGEEDVEIAETLIFWILCAKRPLKLLEIQQMYATQALLDDDSDEPSLEDDDIPEGDILTGVCGGLVVVDSESRVCRLVHYTAQEYFQRNDQGRITTTKFAMSKISIMYLRLDNFSRGFAETDEEMADRLEKYPFLEYGGRYWGSDINNDDVADVMWPEIKKFLSNAIAVAVANQVWSLPQHRFGQWSQDVPRSVPALVLAASFDMPDILARLVFEEHNLEGKGTDGETPLIRAARLGLSENVSKLLQLGAVVNAIDVAGESALLRATESGQVAAMRVLVSGGADISLKMEGGWTILMSAVLSGNLEAVKILVEAGADSSLQTAWGDSALSIATWRGQEAIATYLADKGSVLPANPAGRRASLIAAKKGLTALVRRLTADYEAVARRGLHRQGARPQGELEMLAESDAEIPAADTENTGESELQSQNWGQALDGLDYTRGFLRRYDLAEQLGRGYSAELYACKNKVTGLTYSAKRFKFAGATRTTGESIWSEVEALKELRHENIVRMIEFCLSDTMDLAFLVLELVPGGELFNYIVANQKLSELSTYKIFQQLLSTLEWLHKNGWVHRDIKPENILLVSGQDSDLRIKLVDFGLCKKLVDGSGSGIKLTSTLCGTPSYVAPEVISLDSRQRLYGTGVDIWSAGVVLYICLCGFPPFSDELTSEKFPYTLSDQIRKGKFDYPSPYWNSVCDAAIDLIDSMLVVNSAKRFTASQCLAHVWMNPMHKATSDADIPCCEIVDRNFLPNPVAAQITEQGLTQEPEEVVEESVVAPGARVENSSQSLSKP</sequence>
<dbReference type="EMBL" id="MU865398">
    <property type="protein sequence ID" value="KAK4224251.1"/>
    <property type="molecule type" value="Genomic_DNA"/>
</dbReference>
<dbReference type="PROSITE" id="PS50011">
    <property type="entry name" value="PROTEIN_KINASE_DOM"/>
    <property type="match status" value="1"/>
</dbReference>
<dbReference type="SMART" id="SM00220">
    <property type="entry name" value="S_TKc"/>
    <property type="match status" value="1"/>
</dbReference>
<dbReference type="PANTHER" id="PTHR10039:SF15">
    <property type="entry name" value="NACHT DOMAIN-CONTAINING PROTEIN"/>
    <property type="match status" value="1"/>
</dbReference>
<dbReference type="InterPro" id="IPR027417">
    <property type="entry name" value="P-loop_NTPase"/>
</dbReference>
<evidence type="ECO:0000313" key="7">
    <source>
        <dbReference type="EMBL" id="KAK4224251.1"/>
    </source>
</evidence>
<dbReference type="Pfam" id="PF13637">
    <property type="entry name" value="Ank_4"/>
    <property type="match status" value="1"/>
</dbReference>